<proteinExistence type="predicted"/>
<dbReference type="InterPro" id="IPR052050">
    <property type="entry name" value="SecEffector_AnkRepeat"/>
</dbReference>
<name>A0A8T1BWN1_9STRA</name>
<sequence length="107" mass="11999">MDDAARSGALESLKFLLYRNRSEGCTAQAMLQSAANAHWKVMRWLYEHWPDECSSPAIDQVAIMSKFEDENYEVGGEETKEESSDLSEEDENVTGISNYQAENVADG</sequence>
<evidence type="ECO:0000313" key="2">
    <source>
        <dbReference type="EMBL" id="KAG2910433.1"/>
    </source>
</evidence>
<evidence type="ECO:0000313" key="3">
    <source>
        <dbReference type="EMBL" id="KAG3217154.1"/>
    </source>
</evidence>
<feature type="region of interest" description="Disordered" evidence="1">
    <location>
        <begin position="72"/>
        <end position="107"/>
    </location>
</feature>
<evidence type="ECO:0000256" key="1">
    <source>
        <dbReference type="SAM" id="MobiDB-lite"/>
    </source>
</evidence>
<organism evidence="2 4">
    <name type="scientific">Phytophthora cactorum</name>
    <dbReference type="NCBI Taxonomy" id="29920"/>
    <lineage>
        <taxon>Eukaryota</taxon>
        <taxon>Sar</taxon>
        <taxon>Stramenopiles</taxon>
        <taxon>Oomycota</taxon>
        <taxon>Peronosporomycetes</taxon>
        <taxon>Peronosporales</taxon>
        <taxon>Peronosporaceae</taxon>
        <taxon>Phytophthora</taxon>
    </lineage>
</organism>
<dbReference type="EMBL" id="RCMI01000445">
    <property type="protein sequence ID" value="KAG2910433.1"/>
    <property type="molecule type" value="Genomic_DNA"/>
</dbReference>
<reference evidence="2" key="1">
    <citation type="submission" date="2018-10" db="EMBL/GenBank/DDBJ databases">
        <title>Effector identification in a new, highly contiguous assembly of the strawberry crown rot pathogen Phytophthora cactorum.</title>
        <authorList>
            <person name="Armitage A.D."/>
            <person name="Nellist C.F."/>
            <person name="Bates H."/>
            <person name="Vickerstaff R.J."/>
            <person name="Harrison R.J."/>
        </authorList>
    </citation>
    <scope>NUCLEOTIDE SEQUENCE</scope>
    <source>
        <strain evidence="2">4032</strain>
        <strain evidence="3">P421</strain>
    </source>
</reference>
<gene>
    <name evidence="2" type="ORF">PC115_g12896</name>
    <name evidence="3" type="ORF">PC129_g12005</name>
</gene>
<dbReference type="SUPFAM" id="SSF140860">
    <property type="entry name" value="Pseudo ankyrin repeat-like"/>
    <property type="match status" value="1"/>
</dbReference>
<evidence type="ECO:0000313" key="4">
    <source>
        <dbReference type="Proteomes" id="UP000774804"/>
    </source>
</evidence>
<accession>A0A8T1BWN1</accession>
<dbReference type="AlphaFoldDB" id="A0A8T1BWN1"/>
<dbReference type="EMBL" id="RCMV01000440">
    <property type="protein sequence ID" value="KAG3217154.1"/>
    <property type="molecule type" value="Genomic_DNA"/>
</dbReference>
<protein>
    <recommendedName>
        <fullName evidence="5">Ankyrin repeat-containing domain</fullName>
    </recommendedName>
</protein>
<evidence type="ECO:0008006" key="5">
    <source>
        <dbReference type="Google" id="ProtNLM"/>
    </source>
</evidence>
<dbReference type="Proteomes" id="UP000760860">
    <property type="component" value="Unassembled WGS sequence"/>
</dbReference>
<comment type="caution">
    <text evidence="2">The sequence shown here is derived from an EMBL/GenBank/DDBJ whole genome shotgun (WGS) entry which is preliminary data.</text>
</comment>
<dbReference type="PANTHER" id="PTHR46586">
    <property type="entry name" value="ANKYRIN REPEAT-CONTAINING PROTEIN"/>
    <property type="match status" value="1"/>
</dbReference>
<dbReference type="Proteomes" id="UP000774804">
    <property type="component" value="Unassembled WGS sequence"/>
</dbReference>
<dbReference type="PANTHER" id="PTHR46586:SF3">
    <property type="entry name" value="ANKYRIN REPEAT-CONTAINING PROTEIN"/>
    <property type="match status" value="1"/>
</dbReference>